<dbReference type="SUPFAM" id="SSF51055">
    <property type="entry name" value="Carbohydrate binding domain"/>
    <property type="match status" value="1"/>
</dbReference>
<dbReference type="PANTHER" id="PTHR31649">
    <property type="entry name" value="AGAP009604-PA"/>
    <property type="match status" value="1"/>
</dbReference>
<organism evidence="4 5">
    <name type="scientific">Paramarasmius palmivorus</name>
    <dbReference type="NCBI Taxonomy" id="297713"/>
    <lineage>
        <taxon>Eukaryota</taxon>
        <taxon>Fungi</taxon>
        <taxon>Dikarya</taxon>
        <taxon>Basidiomycota</taxon>
        <taxon>Agaricomycotina</taxon>
        <taxon>Agaricomycetes</taxon>
        <taxon>Agaricomycetidae</taxon>
        <taxon>Agaricales</taxon>
        <taxon>Marasmiineae</taxon>
        <taxon>Marasmiaceae</taxon>
        <taxon>Paramarasmius</taxon>
    </lineage>
</organism>
<dbReference type="CDD" id="cd12214">
    <property type="entry name" value="ChiA1_BD"/>
    <property type="match status" value="1"/>
</dbReference>
<evidence type="ECO:0000259" key="3">
    <source>
        <dbReference type="Pfam" id="PF02839"/>
    </source>
</evidence>
<comment type="caution">
    <text evidence="4">The sequence shown here is derived from an EMBL/GenBank/DDBJ whole genome shotgun (WGS) entry which is preliminary data.</text>
</comment>
<gene>
    <name evidence="4" type="ORF">VNI00_011999</name>
</gene>
<reference evidence="4 5" key="1">
    <citation type="submission" date="2024-01" db="EMBL/GenBank/DDBJ databases">
        <title>A draft genome for a cacao thread blight-causing isolate of Paramarasmius palmivorus.</title>
        <authorList>
            <person name="Baruah I.K."/>
            <person name="Bukari Y."/>
            <person name="Amoako-Attah I."/>
            <person name="Meinhardt L.W."/>
            <person name="Bailey B.A."/>
            <person name="Cohen S.P."/>
        </authorList>
    </citation>
    <scope>NUCLEOTIDE SEQUENCE [LARGE SCALE GENOMIC DNA]</scope>
    <source>
        <strain evidence="4 5">GH-12</strain>
    </source>
</reference>
<keyword evidence="5" id="KW-1185">Reference proteome</keyword>
<sequence length="301" mass="34059">MTRYWEPGTSYGHGDVVEYQGHRYKIIQPHTSQGDWTPPATPALWGRLDDNDPNYGGGQQQQQGWQQQPPQQQGWQQAPPAGYQPPQQHYPSPPSDQKVDIHDEETKKNWWDLSDERKKQLEIGGGLAAGAALLGAGFAAWKYHEKNEEQKKAEQWAIQNWARDAQARRNEYNQHGLRAPAMWVYNEGTNIPRDAISTGKEHDWTLYICRAPMELAQYEILVGDMRALRWVPANGKLQVEYLNARPIEGGREGDGSPLYICRAPHKGAVHPGKAGPGLDGCRIPYDGKEKVIDHYEVLCYA</sequence>
<dbReference type="AlphaFoldDB" id="A0AAW0C8W4"/>
<keyword evidence="1" id="KW-0378">Hydrolase</keyword>
<feature type="domain" description="Chitin-binding type-3" evidence="3">
    <location>
        <begin position="5"/>
        <end position="45"/>
    </location>
</feature>
<dbReference type="GO" id="GO:0030246">
    <property type="term" value="F:carbohydrate binding"/>
    <property type="evidence" value="ECO:0007669"/>
    <property type="project" value="InterPro"/>
</dbReference>
<dbReference type="GO" id="GO:0005975">
    <property type="term" value="P:carbohydrate metabolic process"/>
    <property type="evidence" value="ECO:0007669"/>
    <property type="project" value="InterPro"/>
</dbReference>
<dbReference type="InterPro" id="IPR036573">
    <property type="entry name" value="CBM_sf_5/12"/>
</dbReference>
<evidence type="ECO:0000313" key="5">
    <source>
        <dbReference type="Proteomes" id="UP001383192"/>
    </source>
</evidence>
<evidence type="ECO:0000256" key="1">
    <source>
        <dbReference type="ARBA" id="ARBA00022801"/>
    </source>
</evidence>
<dbReference type="Proteomes" id="UP001383192">
    <property type="component" value="Unassembled WGS sequence"/>
</dbReference>
<dbReference type="GO" id="GO:0005576">
    <property type="term" value="C:extracellular region"/>
    <property type="evidence" value="ECO:0007669"/>
    <property type="project" value="InterPro"/>
</dbReference>
<evidence type="ECO:0000256" key="2">
    <source>
        <dbReference type="SAM" id="MobiDB-lite"/>
    </source>
</evidence>
<dbReference type="Pfam" id="PF11901">
    <property type="entry name" value="DM9"/>
    <property type="match status" value="1"/>
</dbReference>
<feature type="region of interest" description="Disordered" evidence="2">
    <location>
        <begin position="29"/>
        <end position="100"/>
    </location>
</feature>
<dbReference type="GO" id="GO:0004553">
    <property type="term" value="F:hydrolase activity, hydrolyzing O-glycosyl compounds"/>
    <property type="evidence" value="ECO:0007669"/>
    <property type="project" value="InterPro"/>
</dbReference>
<proteinExistence type="predicted"/>
<name>A0AAW0C8W4_9AGAR</name>
<dbReference type="SMART" id="SM00696">
    <property type="entry name" value="DM9"/>
    <property type="match status" value="1"/>
</dbReference>
<dbReference type="PANTHER" id="PTHR31649:SF1">
    <property type="entry name" value="FARNESOIC ACID O-METHYL TRANSFERASE DOMAIN-CONTAINING PROTEIN"/>
    <property type="match status" value="1"/>
</dbReference>
<protein>
    <recommendedName>
        <fullName evidence="3">Chitin-binding type-3 domain-containing protein</fullName>
    </recommendedName>
</protein>
<dbReference type="InterPro" id="IPR003610">
    <property type="entry name" value="CBM5/12"/>
</dbReference>
<dbReference type="Pfam" id="PF02839">
    <property type="entry name" value="CBM_5_12"/>
    <property type="match status" value="1"/>
</dbReference>
<feature type="compositionally biased region" description="Low complexity" evidence="2">
    <location>
        <begin position="60"/>
        <end position="90"/>
    </location>
</feature>
<dbReference type="EMBL" id="JAYKXP010000054">
    <property type="protein sequence ID" value="KAK7035232.1"/>
    <property type="molecule type" value="Genomic_DNA"/>
</dbReference>
<dbReference type="InterPro" id="IPR006616">
    <property type="entry name" value="DM9_repeat"/>
</dbReference>
<dbReference type="Gene3D" id="2.10.10.20">
    <property type="entry name" value="Carbohydrate-binding module superfamily 5/12"/>
    <property type="match status" value="1"/>
</dbReference>
<accession>A0AAW0C8W4</accession>
<evidence type="ECO:0000313" key="4">
    <source>
        <dbReference type="EMBL" id="KAK7035232.1"/>
    </source>
</evidence>